<accession>A0A154P262</accession>
<reference evidence="2 3" key="1">
    <citation type="submission" date="2015-07" db="EMBL/GenBank/DDBJ databases">
        <title>The genome of Dufourea novaeangliae.</title>
        <authorList>
            <person name="Pan H."/>
            <person name="Kapheim K."/>
        </authorList>
    </citation>
    <scope>NUCLEOTIDE SEQUENCE [LARGE SCALE GENOMIC DNA]</scope>
    <source>
        <strain evidence="2">0120121106</strain>
        <tissue evidence="2">Whole body</tissue>
    </source>
</reference>
<gene>
    <name evidence="2" type="ORF">WN55_07115</name>
</gene>
<dbReference type="Proteomes" id="UP000076502">
    <property type="component" value="Unassembled WGS sequence"/>
</dbReference>
<protein>
    <submittedName>
        <fullName evidence="2">Uncharacterized protein</fullName>
    </submittedName>
</protein>
<dbReference type="AlphaFoldDB" id="A0A154P262"/>
<organism evidence="2 3">
    <name type="scientific">Dufourea novaeangliae</name>
    <name type="common">Sweat bee</name>
    <dbReference type="NCBI Taxonomy" id="178035"/>
    <lineage>
        <taxon>Eukaryota</taxon>
        <taxon>Metazoa</taxon>
        <taxon>Ecdysozoa</taxon>
        <taxon>Arthropoda</taxon>
        <taxon>Hexapoda</taxon>
        <taxon>Insecta</taxon>
        <taxon>Pterygota</taxon>
        <taxon>Neoptera</taxon>
        <taxon>Endopterygota</taxon>
        <taxon>Hymenoptera</taxon>
        <taxon>Apocrita</taxon>
        <taxon>Aculeata</taxon>
        <taxon>Apoidea</taxon>
        <taxon>Anthophila</taxon>
        <taxon>Halictidae</taxon>
        <taxon>Rophitinae</taxon>
        <taxon>Dufourea</taxon>
    </lineage>
</organism>
<evidence type="ECO:0000313" key="3">
    <source>
        <dbReference type="Proteomes" id="UP000076502"/>
    </source>
</evidence>
<proteinExistence type="predicted"/>
<sequence>MSPGCLLGFETEPESTEIPAKHGWRLVSNSSLRENSDKRKKERKTENIH</sequence>
<feature type="compositionally biased region" description="Basic and acidic residues" evidence="1">
    <location>
        <begin position="34"/>
        <end position="49"/>
    </location>
</feature>
<evidence type="ECO:0000313" key="2">
    <source>
        <dbReference type="EMBL" id="KZC06029.1"/>
    </source>
</evidence>
<name>A0A154P262_DUFNO</name>
<feature type="region of interest" description="Disordered" evidence="1">
    <location>
        <begin position="1"/>
        <end position="49"/>
    </location>
</feature>
<keyword evidence="3" id="KW-1185">Reference proteome</keyword>
<evidence type="ECO:0000256" key="1">
    <source>
        <dbReference type="SAM" id="MobiDB-lite"/>
    </source>
</evidence>
<dbReference type="EMBL" id="KQ434804">
    <property type="protein sequence ID" value="KZC06029.1"/>
    <property type="molecule type" value="Genomic_DNA"/>
</dbReference>